<sequence>PVDLERGLRVGLAPVAGERRQGERPGLVVPPRRERDVGALAERVPVGVGAVLEVRVRVGGGRVLADLRLRAGERDLVARDRDVGRVVDDDRRLGRVERAAADPPRGVGVVAADLGRAADARRAVRGERGEEGDLRARGREQETRAARRERGRLDRPGRVAEPRRADGREQV</sequence>
<proteinExistence type="predicted"/>
<evidence type="ECO:0000256" key="1">
    <source>
        <dbReference type="SAM" id="MobiDB-lite"/>
    </source>
</evidence>
<feature type="non-terminal residue" evidence="2">
    <location>
        <position position="171"/>
    </location>
</feature>
<name>A0A6J4KTR2_9BACT</name>
<reference evidence="2" key="1">
    <citation type="submission" date="2020-02" db="EMBL/GenBank/DDBJ databases">
        <authorList>
            <person name="Meier V. D."/>
        </authorList>
    </citation>
    <scope>NUCLEOTIDE SEQUENCE</scope>
    <source>
        <strain evidence="2">AVDCRST_MAG40</strain>
    </source>
</reference>
<organism evidence="2">
    <name type="scientific">uncultured Gemmatimonadaceae bacterium</name>
    <dbReference type="NCBI Taxonomy" id="246130"/>
    <lineage>
        <taxon>Bacteria</taxon>
        <taxon>Pseudomonadati</taxon>
        <taxon>Gemmatimonadota</taxon>
        <taxon>Gemmatimonadia</taxon>
        <taxon>Gemmatimonadales</taxon>
        <taxon>Gemmatimonadaceae</taxon>
        <taxon>environmental samples</taxon>
    </lineage>
</organism>
<feature type="non-terminal residue" evidence="2">
    <location>
        <position position="1"/>
    </location>
</feature>
<accession>A0A6J4KTR2</accession>
<gene>
    <name evidence="2" type="ORF">AVDCRST_MAG40-1100</name>
</gene>
<dbReference type="AlphaFoldDB" id="A0A6J4KTR2"/>
<feature type="region of interest" description="Disordered" evidence="1">
    <location>
        <begin position="120"/>
        <end position="171"/>
    </location>
</feature>
<dbReference type="EMBL" id="CADCTX010000327">
    <property type="protein sequence ID" value="CAA9313215.1"/>
    <property type="molecule type" value="Genomic_DNA"/>
</dbReference>
<evidence type="ECO:0000313" key="2">
    <source>
        <dbReference type="EMBL" id="CAA9313215.1"/>
    </source>
</evidence>
<protein>
    <submittedName>
        <fullName evidence="2">Uncharacterized protein</fullName>
    </submittedName>
</protein>